<dbReference type="SMART" id="SM00382">
    <property type="entry name" value="AAA"/>
    <property type="match status" value="1"/>
</dbReference>
<sequence>MTYIHPTDPNDEPPAWLDVPDDAYEADAPEALAGADESALDKPLAVTFFADAFAKTKSETEISLRDLVERVRDTTAPTKGGLPWLKLARFGDQRTTPKPPATIGSLRHNANVLAITGIEADYDGEQIAVDDAIESLAMRGIAAMVYTSPSHTPDTPRWRALAPLSRELPPDQRSRLLARLNGALGGVLSGESFALSQSYFYGSVNRSPSHEVHLVEGQFIDLLDELDEGAINKPVKSSAPPADAPRTTPSERINDRRMSAFIDTLLANVRTAPDGTKHHTVLRNAKSLGGVQHQAKFTDGEAVDWIVKALEDGGGDVQDWSAARKTAQDGLKAGRASPLDLGPDRPRPEYQADVSAIINKARAAHEAYHADDPGPDAKAETDGAKQSEQSTQDDRSTAVNMLCAQAWLDMDIAPPDRLLGDLLTTTSRIFLVGRTGLGKTLFSMALAAGIASGTGFLHWKSYRKAKVLVIDGEMPAELIQVRLREAMRRANGTIPLENLMLYGRDIDDRLASAIPSIGKMQPLNTEAGAKWVANLIDVIGGVDVVIFDNVMSLLIGDQKDELAWNATLPLVQFLTNNQIGQVWMDHTGHATDRQYGSSTKAWRFDAVGIMSALPEADLADGEVGFNLSFDHPGKARRRTPANWRDFETVKITLSDDQWRGALPTQASVKAGKLVGKIKDYYDAFNDALSITETPGSTTKSVWFGECVRVGLAEAIHPDDDFKAKDAKQRNFRAHMSKLKAMKLIGIDGEIVHDLRVKKCS</sequence>
<dbReference type="Gene3D" id="3.40.50.300">
    <property type="entry name" value="P-loop containing nucleotide triphosphate hydrolases"/>
    <property type="match status" value="1"/>
</dbReference>
<dbReference type="InterPro" id="IPR027417">
    <property type="entry name" value="P-loop_NTPase"/>
</dbReference>
<evidence type="ECO:0000256" key="1">
    <source>
        <dbReference type="SAM" id="MobiDB-lite"/>
    </source>
</evidence>
<dbReference type="SUPFAM" id="SSF52540">
    <property type="entry name" value="P-loop containing nucleoside triphosphate hydrolases"/>
    <property type="match status" value="1"/>
</dbReference>
<protein>
    <submittedName>
        <fullName evidence="3">AAA family ATPase</fullName>
    </submittedName>
</protein>
<feature type="region of interest" description="Disordered" evidence="1">
    <location>
        <begin position="232"/>
        <end position="251"/>
    </location>
</feature>
<accession>A0AAW9DU53</accession>
<dbReference type="AlphaFoldDB" id="A0AAW9DU53"/>
<organism evidence="3 4">
    <name type="scientific">Acidiphilium acidophilum</name>
    <name type="common">Thiobacillus acidophilus</name>
    <dbReference type="NCBI Taxonomy" id="76588"/>
    <lineage>
        <taxon>Bacteria</taxon>
        <taxon>Pseudomonadati</taxon>
        <taxon>Pseudomonadota</taxon>
        <taxon>Alphaproteobacteria</taxon>
        <taxon>Acetobacterales</taxon>
        <taxon>Acidocellaceae</taxon>
        <taxon>Acidiphilium</taxon>
    </lineage>
</organism>
<feature type="compositionally biased region" description="Basic and acidic residues" evidence="1">
    <location>
        <begin position="364"/>
        <end position="385"/>
    </location>
</feature>
<feature type="region of interest" description="Disordered" evidence="1">
    <location>
        <begin position="324"/>
        <end position="349"/>
    </location>
</feature>
<reference evidence="3 4" key="1">
    <citation type="submission" date="2023-11" db="EMBL/GenBank/DDBJ databases">
        <title>MicrobeMod: A computational toolkit for identifying prokaryotic methylation and restriction-modification with nanopore sequencing.</title>
        <authorList>
            <person name="Crits-Christoph A."/>
            <person name="Kang S.C."/>
            <person name="Lee H."/>
            <person name="Ostrov N."/>
        </authorList>
    </citation>
    <scope>NUCLEOTIDE SEQUENCE [LARGE SCALE GENOMIC DNA]</scope>
    <source>
        <strain evidence="3 4">DSMZ 700</strain>
    </source>
</reference>
<name>A0AAW9DU53_ACIAO</name>
<gene>
    <name evidence="3" type="ORF">SIL87_12420</name>
</gene>
<dbReference type="Proteomes" id="UP001279553">
    <property type="component" value="Unassembled WGS sequence"/>
</dbReference>
<dbReference type="EMBL" id="JAWXYB010000018">
    <property type="protein sequence ID" value="MDX5931572.1"/>
    <property type="molecule type" value="Genomic_DNA"/>
</dbReference>
<evidence type="ECO:0000259" key="2">
    <source>
        <dbReference type="SMART" id="SM00382"/>
    </source>
</evidence>
<comment type="caution">
    <text evidence="3">The sequence shown here is derived from an EMBL/GenBank/DDBJ whole genome shotgun (WGS) entry which is preliminary data.</text>
</comment>
<feature type="domain" description="AAA+ ATPase" evidence="2">
    <location>
        <begin position="425"/>
        <end position="629"/>
    </location>
</feature>
<dbReference type="RefSeq" id="WP_319614475.1">
    <property type="nucleotide sequence ID" value="NZ_JAWXYB010000018.1"/>
</dbReference>
<keyword evidence="4" id="KW-1185">Reference proteome</keyword>
<dbReference type="InterPro" id="IPR003593">
    <property type="entry name" value="AAA+_ATPase"/>
</dbReference>
<dbReference type="Pfam" id="PF13481">
    <property type="entry name" value="AAA_25"/>
    <property type="match status" value="1"/>
</dbReference>
<proteinExistence type="predicted"/>
<evidence type="ECO:0000313" key="3">
    <source>
        <dbReference type="EMBL" id="MDX5931572.1"/>
    </source>
</evidence>
<evidence type="ECO:0000313" key="4">
    <source>
        <dbReference type="Proteomes" id="UP001279553"/>
    </source>
</evidence>
<feature type="region of interest" description="Disordered" evidence="1">
    <location>
        <begin position="364"/>
        <end position="396"/>
    </location>
</feature>